<accession>A0A812F5B7</accession>
<proteinExistence type="predicted"/>
<sequence>MMDPIFIIGIVFLVLGAGFGGYVVLHKQMVMVPLEEQEKAELELMTCDEIKLKHEQGQYWSFTNWKIADAKVKSCAGITAPTGGGH</sequence>
<comment type="caution">
    <text evidence="2">The sequence shown here is derived from an EMBL/GenBank/DDBJ whole genome shotgun (WGS) entry which is preliminary data.</text>
</comment>
<evidence type="ECO:0000256" key="1">
    <source>
        <dbReference type="SAM" id="Phobius"/>
    </source>
</evidence>
<name>A0A812F5B7_9ARCH</name>
<dbReference type="Proteomes" id="UP000655759">
    <property type="component" value="Unassembled WGS sequence"/>
</dbReference>
<organism evidence="2 3">
    <name type="scientific">Candidatus Nitrosotenuis uzonensis</name>
    <dbReference type="NCBI Taxonomy" id="1407055"/>
    <lineage>
        <taxon>Archaea</taxon>
        <taxon>Nitrososphaerota</taxon>
        <taxon>Candidatus Nitrosotenuis</taxon>
    </lineage>
</organism>
<gene>
    <name evidence="2" type="ORF">NUZ5A_50575</name>
</gene>
<dbReference type="RefSeq" id="WP_205099632.1">
    <property type="nucleotide sequence ID" value="NZ_CAJNAQ010000005.1"/>
</dbReference>
<protein>
    <submittedName>
        <fullName evidence="2">Uncharacterized protein</fullName>
    </submittedName>
</protein>
<dbReference type="EMBL" id="CAJNAQ010000005">
    <property type="protein sequence ID" value="CAE6496683.1"/>
    <property type="molecule type" value="Genomic_DNA"/>
</dbReference>
<evidence type="ECO:0000313" key="3">
    <source>
        <dbReference type="Proteomes" id="UP000655759"/>
    </source>
</evidence>
<dbReference type="AlphaFoldDB" id="A0A812F5B7"/>
<reference evidence="2" key="1">
    <citation type="submission" date="2021-02" db="EMBL/GenBank/DDBJ databases">
        <authorList>
            <person name="Han P."/>
        </authorList>
    </citation>
    <scope>NUCLEOTIDE SEQUENCE</scope>
    <source>
        <strain evidence="2">Candidatus Nitrosotenuis uzonensis 5A</strain>
    </source>
</reference>
<keyword evidence="1" id="KW-0812">Transmembrane</keyword>
<evidence type="ECO:0000313" key="2">
    <source>
        <dbReference type="EMBL" id="CAE6496683.1"/>
    </source>
</evidence>
<feature type="transmembrane region" description="Helical" evidence="1">
    <location>
        <begin position="6"/>
        <end position="25"/>
    </location>
</feature>
<keyword evidence="1" id="KW-0472">Membrane</keyword>
<keyword evidence="1" id="KW-1133">Transmembrane helix</keyword>